<name>A0A517Z9T1_9PLAN</name>
<dbReference type="EMBL" id="CP036275">
    <property type="protein sequence ID" value="QDU39190.1"/>
    <property type="molecule type" value="Genomic_DNA"/>
</dbReference>
<evidence type="ECO:0008006" key="4">
    <source>
        <dbReference type="Google" id="ProtNLM"/>
    </source>
</evidence>
<evidence type="ECO:0000313" key="3">
    <source>
        <dbReference type="Proteomes" id="UP000320496"/>
    </source>
</evidence>
<dbReference type="Proteomes" id="UP000320496">
    <property type="component" value="Chromosome"/>
</dbReference>
<evidence type="ECO:0000256" key="1">
    <source>
        <dbReference type="SAM" id="MobiDB-lite"/>
    </source>
</evidence>
<dbReference type="KEGG" id="mri:Mal4_35270"/>
<protein>
    <recommendedName>
        <fullName evidence="4">ATP-binding protein</fullName>
    </recommendedName>
</protein>
<feature type="compositionally biased region" description="Polar residues" evidence="1">
    <location>
        <begin position="489"/>
        <end position="502"/>
    </location>
</feature>
<dbReference type="SUPFAM" id="SSF52540">
    <property type="entry name" value="P-loop containing nucleoside triphosphate hydrolases"/>
    <property type="match status" value="1"/>
</dbReference>
<organism evidence="2 3">
    <name type="scientific">Maioricimonas rarisocia</name>
    <dbReference type="NCBI Taxonomy" id="2528026"/>
    <lineage>
        <taxon>Bacteria</taxon>
        <taxon>Pseudomonadati</taxon>
        <taxon>Planctomycetota</taxon>
        <taxon>Planctomycetia</taxon>
        <taxon>Planctomycetales</taxon>
        <taxon>Planctomycetaceae</taxon>
        <taxon>Maioricimonas</taxon>
    </lineage>
</organism>
<dbReference type="AlphaFoldDB" id="A0A517Z9T1"/>
<evidence type="ECO:0000313" key="2">
    <source>
        <dbReference type="EMBL" id="QDU39190.1"/>
    </source>
</evidence>
<dbReference type="InterPro" id="IPR027417">
    <property type="entry name" value="P-loop_NTPase"/>
</dbReference>
<reference evidence="2 3" key="1">
    <citation type="submission" date="2019-02" db="EMBL/GenBank/DDBJ databases">
        <title>Deep-cultivation of Planctomycetes and their phenomic and genomic characterization uncovers novel biology.</title>
        <authorList>
            <person name="Wiegand S."/>
            <person name="Jogler M."/>
            <person name="Boedeker C."/>
            <person name="Pinto D."/>
            <person name="Vollmers J."/>
            <person name="Rivas-Marin E."/>
            <person name="Kohn T."/>
            <person name="Peeters S.H."/>
            <person name="Heuer A."/>
            <person name="Rast P."/>
            <person name="Oberbeckmann S."/>
            <person name="Bunk B."/>
            <person name="Jeske O."/>
            <person name="Meyerdierks A."/>
            <person name="Storesund J.E."/>
            <person name="Kallscheuer N."/>
            <person name="Luecker S."/>
            <person name="Lage O.M."/>
            <person name="Pohl T."/>
            <person name="Merkel B.J."/>
            <person name="Hornburger P."/>
            <person name="Mueller R.-W."/>
            <person name="Bruemmer F."/>
            <person name="Labrenz M."/>
            <person name="Spormann A.M."/>
            <person name="Op den Camp H."/>
            <person name="Overmann J."/>
            <person name="Amann R."/>
            <person name="Jetten M.S.M."/>
            <person name="Mascher T."/>
            <person name="Medema M.H."/>
            <person name="Devos D.P."/>
            <person name="Kaster A.-K."/>
            <person name="Ovreas L."/>
            <person name="Rohde M."/>
            <person name="Galperin M.Y."/>
            <person name="Jogler C."/>
        </authorList>
    </citation>
    <scope>NUCLEOTIDE SEQUENCE [LARGE SCALE GENOMIC DNA]</scope>
    <source>
        <strain evidence="2 3">Mal4</strain>
    </source>
</reference>
<gene>
    <name evidence="2" type="ORF">Mal4_35270</name>
</gene>
<feature type="region of interest" description="Disordered" evidence="1">
    <location>
        <begin position="489"/>
        <end position="516"/>
    </location>
</feature>
<proteinExistence type="predicted"/>
<accession>A0A517Z9T1</accession>
<keyword evidence="3" id="KW-1185">Reference proteome</keyword>
<sequence>MQGEANPAASDRHAGRTEGGSVASVLVALAREHVREFWHTPEAEPKPYATIACCTHHEHWPIGSRSFKQWLRKQYWDSEGKAANSQSMTDAIEMLTGMAIFEGNACSVALRVAEHGGAIFVDLCDDEWRAVRISASGWEVVTHPPVRFIRRRGMERLPCPQRGGHIDEFRCFLNVDTDSDWMLVKAWLVAALSPRGPFPLLQLSGEQGTGKSSACRLLRTLVDPSQSLIRAAPREERDLLIAANNSWVIAFDNLSGMPGWLSDAMCRLATGGGFAARQLYTDDEEVIFSCQRPAVINGIGEAASRPDLVDRCLVITLAPIPESERTTETELWRRFRQAQPRIQGGLLDLLAKALARRDTVQLPHLPRMADFAVWSTAALGEEFLSVYDANRESAVEDVLEGDILAGAVRELVTRNEVWSGTASELHDILSGMVPENMLRRREWPKSANVLSGRLRRLAPALRRVGVQVQWERDSTTSRTRMIRIATSQKSVGNLSSEPSESSGADGIASIERPTSVQVNIGPSEAEARFVEIADGTDDSDDLFVAPQSDHWEEI</sequence>